<evidence type="ECO:0000313" key="2">
    <source>
        <dbReference type="EMBL" id="TFJ80213.1"/>
    </source>
</evidence>
<accession>A0A4D9CRQ5</accession>
<feature type="compositionally biased region" description="Pro residues" evidence="1">
    <location>
        <begin position="37"/>
        <end position="47"/>
    </location>
</feature>
<dbReference type="OrthoDB" id="10548808at2759"/>
<organism evidence="2 3">
    <name type="scientific">Nannochloropsis salina CCMP1776</name>
    <dbReference type="NCBI Taxonomy" id="1027361"/>
    <lineage>
        <taxon>Eukaryota</taxon>
        <taxon>Sar</taxon>
        <taxon>Stramenopiles</taxon>
        <taxon>Ochrophyta</taxon>
        <taxon>Eustigmatophyceae</taxon>
        <taxon>Eustigmatales</taxon>
        <taxon>Monodopsidaceae</taxon>
        <taxon>Microchloropsis</taxon>
        <taxon>Microchloropsis salina</taxon>
    </lineage>
</organism>
<keyword evidence="3" id="KW-1185">Reference proteome</keyword>
<gene>
    <name evidence="2" type="ORF">NSK_008356</name>
</gene>
<protein>
    <submittedName>
        <fullName evidence="2">Uncharacterized protein</fullName>
    </submittedName>
</protein>
<sequence>MGIWADRTRLWSQGKRYEALSLRSGDMLRGQNLPTRAVPPLPIPSPGPDESRPQTGKKKHRVAMLLPFIGPVFPSWFRTFAASLAARDDGSVPMDWFIFHEGARVPLGYHPPTNVHLIDLRPEGGLARRIVRRGRGVLFPEGGREGGKEKGFDEEEAVAILQEGLKWKPALLIQFKEENLFFETIRQGLLAQASAEGCYSHSLLSLAPPPSSPPSLPPSSSLAIKYALGAFTDASIITDDLRKGTTKGEDETNLKRFHEAVMLRDGRVLRCGNKGERITVCLGSLDEGGGEGRAQGAGEEGALVPVSRVDRECMWWVPRSYQVCLSNTTSFDTVYYLNHTFFKSSPLPTGEDPRSAHSHVEGSFMHFQEWKKGYPAWTTPHFGRSYQGVVLAQEGFVPLPYTSSLPSLPPSPPSSASSETMMDLGPAVYCVRFEASDDDALPRCDARVFPTLPTSSAPSSLPPSLPALPEDAVTVEARARRRRMEGEDGGKGPKEDEITLLLVLPPSPFPAMSPPPLMPRREEEREEEDGGEQELDGFLPQRLLDTLALWPATAPVVVVTPYPLPPALHHHLLRHRPSLLLLPFFEAGEDRREGGRARERFHPLPYKAMVNRGLDAVSSRYLFGPLDPSKIQLEEGGGEDGGEDVEEGKVAQGWLSLPSSRQTKRGKGPILPSLPPSMWHVLQGARQEALLLVEGPLFSFNWWAQPHVQAPVLLLDLNVPPVGREMGSGGGRGGGGEGGRLFVRWLEELGGHECFDAVWAWGLAVLGYRFHALPPASLSLRIVSPTAYHAFARGHLDGRGAAGEEGANEGGANEGGANEGGANEGGANEGGANEGECGCAHGLQPRDVKNTLWKFEQWVDKIRVIWSELRGAEAERTAFAAEREAVVAAAAAAAMRFPTDRQGDFREKL</sequence>
<evidence type="ECO:0000313" key="3">
    <source>
        <dbReference type="Proteomes" id="UP000355283"/>
    </source>
</evidence>
<dbReference type="Proteomes" id="UP000355283">
    <property type="component" value="Unassembled WGS sequence"/>
</dbReference>
<feature type="region of interest" description="Disordered" evidence="1">
    <location>
        <begin position="505"/>
        <end position="537"/>
    </location>
</feature>
<evidence type="ECO:0000256" key="1">
    <source>
        <dbReference type="SAM" id="MobiDB-lite"/>
    </source>
</evidence>
<feature type="compositionally biased region" description="Acidic residues" evidence="1">
    <location>
        <begin position="524"/>
        <end position="535"/>
    </location>
</feature>
<feature type="region of interest" description="Disordered" evidence="1">
    <location>
        <begin position="453"/>
        <end position="472"/>
    </location>
</feature>
<name>A0A4D9CRQ5_9STRA</name>
<proteinExistence type="predicted"/>
<comment type="caution">
    <text evidence="2">The sequence shown here is derived from an EMBL/GenBank/DDBJ whole genome shotgun (WGS) entry which is preliminary data.</text>
</comment>
<reference evidence="2 3" key="1">
    <citation type="submission" date="2019-01" db="EMBL/GenBank/DDBJ databases">
        <title>Nuclear Genome Assembly of the Microalgal Biofuel strain Nannochloropsis salina CCMP1776.</title>
        <authorList>
            <person name="Hovde B."/>
        </authorList>
    </citation>
    <scope>NUCLEOTIDE SEQUENCE [LARGE SCALE GENOMIC DNA]</scope>
    <source>
        <strain evidence="2 3">CCMP1776</strain>
    </source>
</reference>
<dbReference type="AlphaFoldDB" id="A0A4D9CRQ5"/>
<feature type="region of interest" description="Disordered" evidence="1">
    <location>
        <begin position="30"/>
        <end position="57"/>
    </location>
</feature>
<feature type="compositionally biased region" description="Gly residues" evidence="1">
    <location>
        <begin position="800"/>
        <end position="831"/>
    </location>
</feature>
<dbReference type="EMBL" id="SDOX01000175">
    <property type="protein sequence ID" value="TFJ80213.1"/>
    <property type="molecule type" value="Genomic_DNA"/>
</dbReference>
<feature type="compositionally biased region" description="Pro residues" evidence="1">
    <location>
        <begin position="505"/>
        <end position="518"/>
    </location>
</feature>
<feature type="region of interest" description="Disordered" evidence="1">
    <location>
        <begin position="799"/>
        <end position="831"/>
    </location>
</feature>